<evidence type="ECO:0000256" key="2">
    <source>
        <dbReference type="ARBA" id="ARBA00023027"/>
    </source>
</evidence>
<protein>
    <recommendedName>
        <fullName evidence="3">D-isomer specific 2-hydroxyacid dehydrogenase NAD-binding domain-containing protein</fullName>
    </recommendedName>
</protein>
<dbReference type="GO" id="GO:0016491">
    <property type="term" value="F:oxidoreductase activity"/>
    <property type="evidence" value="ECO:0007669"/>
    <property type="project" value="UniProtKB-KW"/>
</dbReference>
<dbReference type="GO" id="GO:0051287">
    <property type="term" value="F:NAD binding"/>
    <property type="evidence" value="ECO:0007669"/>
    <property type="project" value="InterPro"/>
</dbReference>
<dbReference type="InterPro" id="IPR036291">
    <property type="entry name" value="NAD(P)-bd_dom_sf"/>
</dbReference>
<dbReference type="OrthoDB" id="298012at2759"/>
<dbReference type="InterPro" id="IPR006140">
    <property type="entry name" value="D-isomer_DH_NAD-bd"/>
</dbReference>
<keyword evidence="1" id="KW-0560">Oxidoreductase</keyword>
<accession>A0A9P4QCJ7</accession>
<evidence type="ECO:0000313" key="5">
    <source>
        <dbReference type="Proteomes" id="UP000799441"/>
    </source>
</evidence>
<dbReference type="PANTHER" id="PTHR43333:SF1">
    <property type="entry name" value="D-ISOMER SPECIFIC 2-HYDROXYACID DEHYDROGENASE NAD-BINDING DOMAIN-CONTAINING PROTEIN"/>
    <property type="match status" value="1"/>
</dbReference>
<proteinExistence type="predicted"/>
<evidence type="ECO:0000256" key="1">
    <source>
        <dbReference type="ARBA" id="ARBA00023002"/>
    </source>
</evidence>
<organism evidence="4 5">
    <name type="scientific">Polychaeton citri CBS 116435</name>
    <dbReference type="NCBI Taxonomy" id="1314669"/>
    <lineage>
        <taxon>Eukaryota</taxon>
        <taxon>Fungi</taxon>
        <taxon>Dikarya</taxon>
        <taxon>Ascomycota</taxon>
        <taxon>Pezizomycotina</taxon>
        <taxon>Dothideomycetes</taxon>
        <taxon>Dothideomycetidae</taxon>
        <taxon>Capnodiales</taxon>
        <taxon>Capnodiaceae</taxon>
        <taxon>Polychaeton</taxon>
    </lineage>
</organism>
<dbReference type="SUPFAM" id="SSF52283">
    <property type="entry name" value="Formate/glycerate dehydrogenase catalytic domain-like"/>
    <property type="match status" value="1"/>
</dbReference>
<dbReference type="Gene3D" id="3.40.50.720">
    <property type="entry name" value="NAD(P)-binding Rossmann-like Domain"/>
    <property type="match status" value="2"/>
</dbReference>
<gene>
    <name evidence="4" type="ORF">K431DRAFT_283020</name>
</gene>
<dbReference type="EMBL" id="MU003777">
    <property type="protein sequence ID" value="KAF2723218.1"/>
    <property type="molecule type" value="Genomic_DNA"/>
</dbReference>
<comment type="caution">
    <text evidence="4">The sequence shown here is derived from an EMBL/GenBank/DDBJ whole genome shotgun (WGS) entry which is preliminary data.</text>
</comment>
<dbReference type="AlphaFoldDB" id="A0A9P4QCJ7"/>
<sequence>MGGGPPKETLYILLPQPEPQDVVSSLRKKFPNVDIVYRETTFQVALSDPLPEEAWKDVTLLFTFNTIPSHASFAPRLALIQLASAGSNHIQNSEWYKDTDVAISTATGIHGPQIAEWVVLTALVQSHKYKTLYELQKKHEWGKRHINDDITTVKDKVGRRLGVLGYGSIGRQVGRVAKALGMDVYAFTATPKDTPEKRKDGGFIVPGTGDPDGEIPSKWFSGLDKASLHKFLEQDIDWLVVSVPLTKQTKHFLSTEEFKKLSRDGKKPAFVTNIARGPIIDQPALIEALKDGTLEGAALDVTDPEPLPADSELWDLKNAIVTPHVSGNGVSYMERAFGVLEENMRRKERGEKLLNLVSRDRGY</sequence>
<dbReference type="CDD" id="cd12163">
    <property type="entry name" value="2-Hacid_dh_5"/>
    <property type="match status" value="1"/>
</dbReference>
<dbReference type="Pfam" id="PF02826">
    <property type="entry name" value="2-Hacid_dh_C"/>
    <property type="match status" value="2"/>
</dbReference>
<name>A0A9P4QCJ7_9PEZI</name>
<keyword evidence="5" id="KW-1185">Reference proteome</keyword>
<feature type="domain" description="D-isomer specific 2-hydroxyacid dehydrogenase NAD-binding" evidence="3">
    <location>
        <begin position="222"/>
        <end position="326"/>
    </location>
</feature>
<reference evidence="4" key="1">
    <citation type="journal article" date="2020" name="Stud. Mycol.">
        <title>101 Dothideomycetes genomes: a test case for predicting lifestyles and emergence of pathogens.</title>
        <authorList>
            <person name="Haridas S."/>
            <person name="Albert R."/>
            <person name="Binder M."/>
            <person name="Bloem J."/>
            <person name="Labutti K."/>
            <person name="Salamov A."/>
            <person name="Andreopoulos B."/>
            <person name="Baker S."/>
            <person name="Barry K."/>
            <person name="Bills G."/>
            <person name="Bluhm B."/>
            <person name="Cannon C."/>
            <person name="Castanera R."/>
            <person name="Culley D."/>
            <person name="Daum C."/>
            <person name="Ezra D."/>
            <person name="Gonzalez J."/>
            <person name="Henrissat B."/>
            <person name="Kuo A."/>
            <person name="Liang C."/>
            <person name="Lipzen A."/>
            <person name="Lutzoni F."/>
            <person name="Magnuson J."/>
            <person name="Mondo S."/>
            <person name="Nolan M."/>
            <person name="Ohm R."/>
            <person name="Pangilinan J."/>
            <person name="Park H.-J."/>
            <person name="Ramirez L."/>
            <person name="Alfaro M."/>
            <person name="Sun H."/>
            <person name="Tritt A."/>
            <person name="Yoshinaga Y."/>
            <person name="Zwiers L.-H."/>
            <person name="Turgeon B."/>
            <person name="Goodwin S."/>
            <person name="Spatafora J."/>
            <person name="Crous P."/>
            <person name="Grigoriev I."/>
        </authorList>
    </citation>
    <scope>NUCLEOTIDE SEQUENCE</scope>
    <source>
        <strain evidence="4">CBS 116435</strain>
    </source>
</reference>
<dbReference type="SUPFAM" id="SSF51735">
    <property type="entry name" value="NAD(P)-binding Rossmann-fold domains"/>
    <property type="match status" value="1"/>
</dbReference>
<dbReference type="PANTHER" id="PTHR43333">
    <property type="entry name" value="2-HACID_DH_C DOMAIN-CONTAINING PROTEIN"/>
    <property type="match status" value="1"/>
</dbReference>
<evidence type="ECO:0000259" key="3">
    <source>
        <dbReference type="Pfam" id="PF02826"/>
    </source>
</evidence>
<dbReference type="PROSITE" id="PS00065">
    <property type="entry name" value="D_2_HYDROXYACID_DH_1"/>
    <property type="match status" value="1"/>
</dbReference>
<dbReference type="Proteomes" id="UP000799441">
    <property type="component" value="Unassembled WGS sequence"/>
</dbReference>
<feature type="domain" description="D-isomer specific 2-hydroxyacid dehydrogenase NAD-binding" evidence="3">
    <location>
        <begin position="125"/>
        <end position="195"/>
    </location>
</feature>
<keyword evidence="2" id="KW-0520">NAD</keyword>
<dbReference type="InterPro" id="IPR029752">
    <property type="entry name" value="D-isomer_DH_CS1"/>
</dbReference>
<evidence type="ECO:0000313" key="4">
    <source>
        <dbReference type="EMBL" id="KAF2723218.1"/>
    </source>
</evidence>